<reference evidence="1 2" key="1">
    <citation type="submission" date="2015-11" db="EMBL/GenBank/DDBJ databases">
        <title>Draft genome of Sulfurovum riftiae 1812E, a member of the Epsilonproteobacteria isolated from the tube of the deep-sea hydrothermal vent tubewom Riftia pachyptila.</title>
        <authorList>
            <person name="Vetriani C."/>
            <person name="Giovannelli D."/>
        </authorList>
    </citation>
    <scope>NUCLEOTIDE SEQUENCE [LARGE SCALE GENOMIC DNA]</scope>
    <source>
        <strain evidence="1 2">1812E</strain>
    </source>
</reference>
<sequence length="95" mass="10417">MQASIKQSKTTFKPLSSPEAQTIFDDLRAAGYGLNINKKQYAEIANCSVSAVDNYIGKGYGVPSYKKIGHQRNARVLFSLRDVAEYLAAQTVQTA</sequence>
<keyword evidence="2" id="KW-1185">Reference proteome</keyword>
<organism evidence="1 2">
    <name type="scientific">Sulfurovum riftiae</name>
    <dbReference type="NCBI Taxonomy" id="1630136"/>
    <lineage>
        <taxon>Bacteria</taxon>
        <taxon>Pseudomonadati</taxon>
        <taxon>Campylobacterota</taxon>
        <taxon>Epsilonproteobacteria</taxon>
        <taxon>Campylobacterales</taxon>
        <taxon>Sulfurovaceae</taxon>
        <taxon>Sulfurovum</taxon>
    </lineage>
</organism>
<protein>
    <submittedName>
        <fullName evidence="1">Uncharacterized protein</fullName>
    </submittedName>
</protein>
<dbReference type="EMBL" id="LNKT01000071">
    <property type="protein sequence ID" value="KYJ85663.1"/>
    <property type="molecule type" value="Genomic_DNA"/>
</dbReference>
<gene>
    <name evidence="1" type="ORF">AS592_01110</name>
</gene>
<comment type="caution">
    <text evidence="1">The sequence shown here is derived from an EMBL/GenBank/DDBJ whole genome shotgun (WGS) entry which is preliminary data.</text>
</comment>
<dbReference type="RefSeq" id="WP_067332508.1">
    <property type="nucleotide sequence ID" value="NZ_LNKT01000071.1"/>
</dbReference>
<name>A0A151CEJ3_9BACT</name>
<accession>A0A151CEJ3</accession>
<dbReference type="STRING" id="1630136.AS592_01110"/>
<dbReference type="Proteomes" id="UP000075359">
    <property type="component" value="Unassembled WGS sequence"/>
</dbReference>
<dbReference type="AlphaFoldDB" id="A0A151CEJ3"/>
<dbReference type="InterPro" id="IPR036388">
    <property type="entry name" value="WH-like_DNA-bd_sf"/>
</dbReference>
<dbReference type="OrthoDB" id="5368654at2"/>
<proteinExistence type="predicted"/>
<dbReference type="Gene3D" id="1.10.10.10">
    <property type="entry name" value="Winged helix-like DNA-binding domain superfamily/Winged helix DNA-binding domain"/>
    <property type="match status" value="1"/>
</dbReference>
<evidence type="ECO:0000313" key="2">
    <source>
        <dbReference type="Proteomes" id="UP000075359"/>
    </source>
</evidence>
<evidence type="ECO:0000313" key="1">
    <source>
        <dbReference type="EMBL" id="KYJ85663.1"/>
    </source>
</evidence>